<name>S5MYJ8_9ARAC</name>
<sequence length="46" mass="5275">MKISRRNIVHLFFHCEASPISRALRFHLGRCTIGFLSKTNKNCPSS</sequence>
<proteinExistence type="predicted"/>
<dbReference type="AlphaFoldDB" id="S5MYJ8"/>
<reference evidence="1" key="1">
    <citation type="journal article" date="2013" name="Toxicon">
        <title>Transcriptome analysis of venom glands from a single fishing spider Dolomedes mizhoanus.</title>
        <authorList>
            <person name="Jiang L."/>
            <person name="Liu C."/>
            <person name="Duan Z."/>
            <person name="Deng M."/>
            <person name="Tang X."/>
            <person name="Liang S."/>
        </authorList>
    </citation>
    <scope>NUCLEOTIDE SEQUENCE</scope>
    <source>
        <strain evidence="1">DM-357</strain>
    </source>
</reference>
<organism evidence="1">
    <name type="scientific">Dolomedes mizhoanus</name>
    <dbReference type="NCBI Taxonomy" id="1366394"/>
    <lineage>
        <taxon>Eukaryota</taxon>
        <taxon>Metazoa</taxon>
        <taxon>Ecdysozoa</taxon>
        <taxon>Arthropoda</taxon>
        <taxon>Chelicerata</taxon>
        <taxon>Arachnida</taxon>
        <taxon>Araneae</taxon>
        <taxon>Araneomorphae</taxon>
        <taxon>Entelegynae</taxon>
        <taxon>Lycosoidea</taxon>
        <taxon>Pisauridae</taxon>
        <taxon>Dolomedes</taxon>
    </lineage>
</organism>
<dbReference type="EMBL" id="KC480161">
    <property type="protein sequence ID" value="AGR53524.1"/>
    <property type="molecule type" value="Genomic_DNA"/>
</dbReference>
<protein>
    <submittedName>
        <fullName evidence="1">Uncharacterized protein</fullName>
    </submittedName>
</protein>
<accession>S5MYJ8</accession>
<evidence type="ECO:0000313" key="1">
    <source>
        <dbReference type="EMBL" id="AGR53524.1"/>
    </source>
</evidence>